<dbReference type="InterPro" id="IPR047196">
    <property type="entry name" value="YidC_ALB_C"/>
</dbReference>
<accession>A0A8S9GV80</accession>
<name>A0A8S9GV80_BRACR</name>
<feature type="compositionally biased region" description="Basic and acidic residues" evidence="7">
    <location>
        <begin position="410"/>
        <end position="452"/>
    </location>
</feature>
<dbReference type="CDD" id="cd20070">
    <property type="entry name" value="5TM_YidC_Alb3"/>
    <property type="match status" value="1"/>
</dbReference>
<dbReference type="GO" id="GO:0051205">
    <property type="term" value="P:protein insertion into membrane"/>
    <property type="evidence" value="ECO:0007669"/>
    <property type="project" value="TreeGrafter"/>
</dbReference>
<feature type="compositionally biased region" description="Basic and acidic residues" evidence="7">
    <location>
        <begin position="491"/>
        <end position="515"/>
    </location>
</feature>
<reference evidence="10" key="1">
    <citation type="submission" date="2019-12" db="EMBL/GenBank/DDBJ databases">
        <title>Genome sequencing and annotation of Brassica cretica.</title>
        <authorList>
            <person name="Studholme D.J."/>
            <person name="Sarris P.F."/>
        </authorList>
    </citation>
    <scope>NUCLEOTIDE SEQUENCE</scope>
    <source>
        <strain evidence="10">PFS-102/07</strain>
        <tissue evidence="10">Leaf</tissue>
    </source>
</reference>
<evidence type="ECO:0000256" key="1">
    <source>
        <dbReference type="ARBA" id="ARBA00004141"/>
    </source>
</evidence>
<evidence type="ECO:0000256" key="8">
    <source>
        <dbReference type="SAM" id="Phobius"/>
    </source>
</evidence>
<sequence>MASSISLKPTNLLLSSFSTGEVLHLRRSRFSHRPSSSSSYRRILVAQFGFSPGPVSLDLVKEHVESLLYTIADAAVSSSETFDSVSGTTTTTTTNQNSDWFTGIANYMETILKVLKDGLSTVNVPYSYGFAIILLTVLVKAATFPLTKKQVESTMAMKSLQPQIKAIQERYAGDQVESTMAMKSLQPQIKAIQERYAGDQEKIQLETARLYKLAGINPFAGCLPTLATIPVWIGLYRALSNVADEGLLTEGFFWIPSLAGPTTVAARQSGSGISWLFPFIEGHPPLGWSDTLAYLVLPLLLIFSQYLSIQIMQSSQPQSDDPAMKSSQAVTKFLPLMIGYFALSVPSGLSLYWLTNNILSTAQQVWLQKYGGAKNPMEKFTNLVTKEDKTQKVDKSISQPPVQKSVSELKIPRKKDGEKVTSEGPKPGERFRLLKEQEAKRRREKEEERQKAEAALSNQNTDSAQELEGKSDTAAEETADGSVAVNGKASIQKDETTNGKLGVGHDAEQHHSHES</sequence>
<evidence type="ECO:0000256" key="2">
    <source>
        <dbReference type="ARBA" id="ARBA00010583"/>
    </source>
</evidence>
<keyword evidence="3 6" id="KW-0812">Transmembrane</keyword>
<dbReference type="EMBL" id="QGKY02001925">
    <property type="protein sequence ID" value="KAF2548098.1"/>
    <property type="molecule type" value="Genomic_DNA"/>
</dbReference>
<feature type="transmembrane region" description="Helical" evidence="8">
    <location>
        <begin position="292"/>
        <end position="312"/>
    </location>
</feature>
<dbReference type="AlphaFoldDB" id="A0A8S9GV80"/>
<evidence type="ECO:0000256" key="6">
    <source>
        <dbReference type="RuleBase" id="RU003945"/>
    </source>
</evidence>
<keyword evidence="4 8" id="KW-1133">Transmembrane helix</keyword>
<evidence type="ECO:0000313" key="10">
    <source>
        <dbReference type="EMBL" id="KAF2548098.1"/>
    </source>
</evidence>
<feature type="compositionally biased region" description="Basic and acidic residues" evidence="7">
    <location>
        <begin position="385"/>
        <end position="395"/>
    </location>
</feature>
<protein>
    <recommendedName>
        <fullName evidence="9">Membrane insertase YidC/Oxa/ALB C-terminal domain-containing protein</fullName>
    </recommendedName>
</protein>
<feature type="region of interest" description="Disordered" evidence="7">
    <location>
        <begin position="384"/>
        <end position="515"/>
    </location>
</feature>
<comment type="caution">
    <text evidence="10">The sequence shown here is derived from an EMBL/GenBank/DDBJ whole genome shotgun (WGS) entry which is preliminary data.</text>
</comment>
<dbReference type="PANTHER" id="PTHR12428">
    <property type="entry name" value="OXA1"/>
    <property type="match status" value="1"/>
</dbReference>
<dbReference type="GO" id="GO:0010027">
    <property type="term" value="P:thylakoid membrane organization"/>
    <property type="evidence" value="ECO:0007669"/>
    <property type="project" value="TreeGrafter"/>
</dbReference>
<feature type="transmembrane region" description="Helical" evidence="8">
    <location>
        <begin position="219"/>
        <end position="239"/>
    </location>
</feature>
<comment type="similarity">
    <text evidence="6">Belongs to the OXA1/ALB3/YidC family.</text>
</comment>
<evidence type="ECO:0000259" key="9">
    <source>
        <dbReference type="Pfam" id="PF02096"/>
    </source>
</evidence>
<dbReference type="Pfam" id="PF02096">
    <property type="entry name" value="60KD_IMP"/>
    <property type="match status" value="1"/>
</dbReference>
<dbReference type="InterPro" id="IPR001708">
    <property type="entry name" value="YidC/ALB3/OXA1/COX18"/>
</dbReference>
<dbReference type="GO" id="GO:0032977">
    <property type="term" value="F:membrane insertase activity"/>
    <property type="evidence" value="ECO:0007669"/>
    <property type="project" value="InterPro"/>
</dbReference>
<dbReference type="PANTHER" id="PTHR12428:SF48">
    <property type="entry name" value="MEMBRANE INSERTASE YIDC_OXA_ALB C-TERMINAL DOMAIN-CONTAINING PROTEIN"/>
    <property type="match status" value="1"/>
</dbReference>
<gene>
    <name evidence="10" type="ORF">F2Q70_00020790</name>
</gene>
<comment type="similarity">
    <text evidence="2">Belongs to the OXA1/ALB3/YidC (TC 2.A.9.2) family.</text>
</comment>
<dbReference type="GO" id="GO:0009535">
    <property type="term" value="C:chloroplast thylakoid membrane"/>
    <property type="evidence" value="ECO:0007669"/>
    <property type="project" value="TreeGrafter"/>
</dbReference>
<dbReference type="NCBIfam" id="TIGR03592">
    <property type="entry name" value="yidC_oxa1_cterm"/>
    <property type="match status" value="1"/>
</dbReference>
<feature type="transmembrane region" description="Helical" evidence="8">
    <location>
        <begin position="126"/>
        <end position="147"/>
    </location>
</feature>
<feature type="compositionally biased region" description="Polar residues" evidence="7">
    <location>
        <begin position="396"/>
        <end position="406"/>
    </location>
</feature>
<comment type="subcellular location">
    <subcellularLocation>
        <location evidence="1 6">Membrane</location>
        <topology evidence="1 6">Multi-pass membrane protein</topology>
    </subcellularLocation>
</comment>
<feature type="domain" description="Membrane insertase YidC/Oxa/ALB C-terminal" evidence="9">
    <location>
        <begin position="175"/>
        <end position="369"/>
    </location>
</feature>
<evidence type="ECO:0000256" key="5">
    <source>
        <dbReference type="ARBA" id="ARBA00023136"/>
    </source>
</evidence>
<proteinExistence type="inferred from homology"/>
<dbReference type="InterPro" id="IPR028055">
    <property type="entry name" value="YidC/Oxa/ALB_C"/>
</dbReference>
<evidence type="ECO:0000256" key="7">
    <source>
        <dbReference type="SAM" id="MobiDB-lite"/>
    </source>
</evidence>
<keyword evidence="5 8" id="KW-0472">Membrane</keyword>
<organism evidence="10">
    <name type="scientific">Brassica cretica</name>
    <name type="common">Mustard</name>
    <dbReference type="NCBI Taxonomy" id="69181"/>
    <lineage>
        <taxon>Eukaryota</taxon>
        <taxon>Viridiplantae</taxon>
        <taxon>Streptophyta</taxon>
        <taxon>Embryophyta</taxon>
        <taxon>Tracheophyta</taxon>
        <taxon>Spermatophyta</taxon>
        <taxon>Magnoliopsida</taxon>
        <taxon>eudicotyledons</taxon>
        <taxon>Gunneridae</taxon>
        <taxon>Pentapetalae</taxon>
        <taxon>rosids</taxon>
        <taxon>malvids</taxon>
        <taxon>Brassicales</taxon>
        <taxon>Brassicaceae</taxon>
        <taxon>Brassiceae</taxon>
        <taxon>Brassica</taxon>
    </lineage>
</organism>
<feature type="transmembrane region" description="Helical" evidence="8">
    <location>
        <begin position="333"/>
        <end position="354"/>
    </location>
</feature>
<evidence type="ECO:0000256" key="3">
    <source>
        <dbReference type="ARBA" id="ARBA00022692"/>
    </source>
</evidence>
<dbReference type="GO" id="GO:0072598">
    <property type="term" value="P:protein localization to chloroplast"/>
    <property type="evidence" value="ECO:0007669"/>
    <property type="project" value="TreeGrafter"/>
</dbReference>
<evidence type="ECO:0000256" key="4">
    <source>
        <dbReference type="ARBA" id="ARBA00022989"/>
    </source>
</evidence>